<dbReference type="SUPFAM" id="SSF51182">
    <property type="entry name" value="RmlC-like cupins"/>
    <property type="match status" value="1"/>
</dbReference>
<sequence>MRERMTSMKTSRILAAALLVVGSGLALQAAKAQQAGLHRTDLLQHDLGQPGRETVQVRVDFDPGAVSIKHSHPGEEVAYVLEGSLEYQLEGRAPVTLHAGDALFIPAGAAHLAKNVGNGKASELATYIVEKGSPLVVPVK</sequence>
<keyword evidence="3" id="KW-0614">Plasmid</keyword>
<evidence type="ECO:0000313" key="4">
    <source>
        <dbReference type="Proteomes" id="UP000001976"/>
    </source>
</evidence>
<proteinExistence type="predicted"/>
<gene>
    <name evidence="3" type="ORF">SM_b20222</name>
</gene>
<organism evidence="3 4">
    <name type="scientific">Rhizobium meliloti (strain 1021)</name>
    <name type="common">Ensifer meliloti</name>
    <name type="synonym">Sinorhizobium meliloti</name>
    <dbReference type="NCBI Taxonomy" id="266834"/>
    <lineage>
        <taxon>Bacteria</taxon>
        <taxon>Pseudomonadati</taxon>
        <taxon>Pseudomonadota</taxon>
        <taxon>Alphaproteobacteria</taxon>
        <taxon>Hyphomicrobiales</taxon>
        <taxon>Rhizobiaceae</taxon>
        <taxon>Sinorhizobium/Ensifer group</taxon>
        <taxon>Sinorhizobium</taxon>
    </lineage>
</organism>
<protein>
    <recommendedName>
        <fullName evidence="2">Cupin type-2 domain-containing protein</fullName>
    </recommendedName>
</protein>
<reference evidence="4" key="2">
    <citation type="journal article" date="2001" name="Science">
        <title>The composite genome of the legume symbiont Sinorhizobium meliloti.</title>
        <authorList>
            <person name="Galibert F."/>
            <person name="Finan T.M."/>
            <person name="Long S.R."/>
            <person name="Puehler A."/>
            <person name="Abola P."/>
            <person name="Ampe F."/>
            <person name="Barloy-Hubler F."/>
            <person name="Barnett M.J."/>
            <person name="Becker A."/>
            <person name="Boistard P."/>
            <person name="Bothe G."/>
            <person name="Boutry M."/>
            <person name="Bowser L."/>
            <person name="Buhrmester J."/>
            <person name="Cadieu E."/>
            <person name="Capela D."/>
            <person name="Chain P."/>
            <person name="Cowie A."/>
            <person name="Davis R.W."/>
            <person name="Dreano S."/>
            <person name="Federspiel N.A."/>
            <person name="Fisher R.F."/>
            <person name="Gloux S."/>
            <person name="Godrie T."/>
            <person name="Goffeau A."/>
            <person name="Golding B."/>
            <person name="Gouzy J."/>
            <person name="Gurjal M."/>
            <person name="Hernandez-Lucas I."/>
            <person name="Hong A."/>
            <person name="Huizar L."/>
            <person name="Hyman R.W."/>
            <person name="Jones T."/>
            <person name="Kahn D."/>
            <person name="Kahn M.L."/>
            <person name="Kalman S."/>
            <person name="Keating D.H."/>
            <person name="Kiss E."/>
            <person name="Komp C."/>
            <person name="Lelaure V."/>
            <person name="Masuy D."/>
            <person name="Palm C."/>
            <person name="Peck M.C."/>
            <person name="Pohl T.M."/>
            <person name="Portetelle D."/>
            <person name="Purnelle B."/>
            <person name="Ramsperger U."/>
            <person name="Surzycki R."/>
            <person name="Thebault P."/>
            <person name="Vandenbol M."/>
            <person name="Vorhoelter F.J."/>
            <person name="Weidner S."/>
            <person name="Wells D.H."/>
            <person name="Wong K."/>
            <person name="Yeh K.-C."/>
            <person name="Batut J."/>
        </authorList>
    </citation>
    <scope>NUCLEOTIDE SEQUENCE [LARGE SCALE GENOMIC DNA]</scope>
    <source>
        <strain evidence="4">1021</strain>
        <plasmid evidence="4">Plasmid pSymB</plasmid>
    </source>
</reference>
<dbReference type="Proteomes" id="UP000001976">
    <property type="component" value="Plasmid pSymB"/>
</dbReference>
<dbReference type="eggNOG" id="COG1917">
    <property type="taxonomic scope" value="Bacteria"/>
</dbReference>
<dbReference type="KEGG" id="sme:SM_b20222"/>
<feature type="chain" id="PRO_5004321409" description="Cupin type-2 domain-containing protein" evidence="1">
    <location>
        <begin position="29"/>
        <end position="140"/>
    </location>
</feature>
<dbReference type="PANTHER" id="PTHR38599">
    <property type="entry name" value="CUPIN DOMAIN PROTEIN (AFU_ORTHOLOGUE AFUA_3G13620)"/>
    <property type="match status" value="1"/>
</dbReference>
<reference evidence="3 4" key="1">
    <citation type="journal article" date="2001" name="Proc. Natl. Acad. Sci. U.S.A.">
        <title>The complete sequence of the 1,683-kb pSymB megaplasmid from the N2-fixing endosymbiont Sinorhizobium meliloti.</title>
        <authorList>
            <person name="Finan T.M."/>
            <person name="Weidner S."/>
            <person name="Wong K."/>
            <person name="Buhrmester J."/>
            <person name="Chain P."/>
            <person name="Vorholter F.J."/>
            <person name="Hernandez-Lucas I."/>
            <person name="Becker A."/>
            <person name="Cowie A."/>
            <person name="Gouzy J."/>
            <person name="Golding B."/>
            <person name="Puhler A."/>
        </authorList>
    </citation>
    <scope>NUCLEOTIDE SEQUENCE [LARGE SCALE GENOMIC DNA]</scope>
    <source>
        <strain evidence="3 4">1021</strain>
        <plasmid evidence="4">Plasmid pSymB</plasmid>
    </source>
</reference>
<dbReference type="InterPro" id="IPR011051">
    <property type="entry name" value="RmlC_Cupin_sf"/>
</dbReference>
<dbReference type="Pfam" id="PF07883">
    <property type="entry name" value="Cupin_2"/>
    <property type="match status" value="1"/>
</dbReference>
<feature type="signal peptide" evidence="1">
    <location>
        <begin position="1"/>
        <end position="28"/>
    </location>
</feature>
<dbReference type="InterPro" id="IPR013096">
    <property type="entry name" value="Cupin_2"/>
</dbReference>
<keyword evidence="1" id="KW-0732">Signal</keyword>
<dbReference type="EMBL" id="AL591985">
    <property type="protein sequence ID" value="CAC48614.2"/>
    <property type="molecule type" value="Genomic_DNA"/>
</dbReference>
<dbReference type="InterPro" id="IPR014710">
    <property type="entry name" value="RmlC-like_jellyroll"/>
</dbReference>
<evidence type="ECO:0000313" key="3">
    <source>
        <dbReference type="EMBL" id="CAC48614.2"/>
    </source>
</evidence>
<name>Q92WW3_RHIME</name>
<dbReference type="OrthoDB" id="9793521at2"/>
<dbReference type="HOGENOM" id="CLU_120069_3_0_5"/>
<feature type="domain" description="Cupin type-2" evidence="2">
    <location>
        <begin position="58"/>
        <end position="123"/>
    </location>
</feature>
<dbReference type="Gene3D" id="2.60.120.10">
    <property type="entry name" value="Jelly Rolls"/>
    <property type="match status" value="1"/>
</dbReference>
<dbReference type="EnsemblBacteria" id="CAC48614">
    <property type="protein sequence ID" value="CAC48614"/>
    <property type="gene ID" value="SM_b20222"/>
</dbReference>
<keyword evidence="4" id="KW-1185">Reference proteome</keyword>
<dbReference type="PANTHER" id="PTHR38599:SF1">
    <property type="entry name" value="CUPIN DOMAIN PROTEIN (AFU_ORTHOLOGUE AFUA_3G13620)"/>
    <property type="match status" value="1"/>
</dbReference>
<geneLocation type="plasmid" evidence="3 4">
    <name>pSymB</name>
</geneLocation>
<dbReference type="AlphaFoldDB" id="Q92WW3"/>
<evidence type="ECO:0000256" key="1">
    <source>
        <dbReference type="SAM" id="SignalP"/>
    </source>
</evidence>
<accession>Q92WW3</accession>
<dbReference type="CDD" id="cd02235">
    <property type="entry name" value="cupin_BLL4011-like"/>
    <property type="match status" value="1"/>
</dbReference>
<evidence type="ECO:0000259" key="2">
    <source>
        <dbReference type="Pfam" id="PF07883"/>
    </source>
</evidence>
<dbReference type="PATRIC" id="fig|266834.11.peg.5133"/>